<keyword evidence="3" id="KW-1185">Reference proteome</keyword>
<dbReference type="EMBL" id="JAHMHS010000028">
    <property type="protein sequence ID" value="KAK1726934.1"/>
    <property type="molecule type" value="Genomic_DNA"/>
</dbReference>
<dbReference type="InterPro" id="IPR021514">
    <property type="entry name" value="DUF3176"/>
</dbReference>
<gene>
    <name evidence="2" type="ORF">BDZ83DRAFT_231305</name>
</gene>
<evidence type="ECO:0000313" key="2">
    <source>
        <dbReference type="EMBL" id="KAK1726934.1"/>
    </source>
</evidence>
<accession>A0AAD8US81</accession>
<comment type="caution">
    <text evidence="2">The sequence shown here is derived from an EMBL/GenBank/DDBJ whole genome shotgun (WGS) entry which is preliminary data.</text>
</comment>
<keyword evidence="1" id="KW-0472">Membrane</keyword>
<feature type="transmembrane region" description="Helical" evidence="1">
    <location>
        <begin position="29"/>
        <end position="47"/>
    </location>
</feature>
<dbReference type="Pfam" id="PF11374">
    <property type="entry name" value="DUF3176"/>
    <property type="match status" value="1"/>
</dbReference>
<dbReference type="Proteomes" id="UP001244207">
    <property type="component" value="Unassembled WGS sequence"/>
</dbReference>
<keyword evidence="1" id="KW-1133">Transmembrane helix</keyword>
<name>A0AAD8US81_GLOAC</name>
<organism evidence="2 3">
    <name type="scientific">Glomerella acutata</name>
    <name type="common">Colletotrichum acutatum</name>
    <dbReference type="NCBI Taxonomy" id="27357"/>
    <lineage>
        <taxon>Eukaryota</taxon>
        <taxon>Fungi</taxon>
        <taxon>Dikarya</taxon>
        <taxon>Ascomycota</taxon>
        <taxon>Pezizomycotina</taxon>
        <taxon>Sordariomycetes</taxon>
        <taxon>Hypocreomycetidae</taxon>
        <taxon>Glomerellales</taxon>
        <taxon>Glomerellaceae</taxon>
        <taxon>Colletotrichum</taxon>
        <taxon>Colletotrichum acutatum species complex</taxon>
    </lineage>
</organism>
<dbReference type="PANTHER" id="PTHR35394:SF5">
    <property type="entry name" value="DUF3176 DOMAIN-CONTAINING PROTEIN"/>
    <property type="match status" value="1"/>
</dbReference>
<proteinExistence type="predicted"/>
<reference evidence="2" key="1">
    <citation type="submission" date="2021-12" db="EMBL/GenBank/DDBJ databases">
        <title>Comparative genomics, transcriptomics and evolutionary studies reveal genomic signatures of adaptation to plant cell wall in hemibiotrophic fungi.</title>
        <authorList>
            <consortium name="DOE Joint Genome Institute"/>
            <person name="Baroncelli R."/>
            <person name="Diaz J.F."/>
            <person name="Benocci T."/>
            <person name="Peng M."/>
            <person name="Battaglia E."/>
            <person name="Haridas S."/>
            <person name="Andreopoulos W."/>
            <person name="Labutti K."/>
            <person name="Pangilinan J."/>
            <person name="Floch G.L."/>
            <person name="Makela M.R."/>
            <person name="Henrissat B."/>
            <person name="Grigoriev I.V."/>
            <person name="Crouch J.A."/>
            <person name="De Vries R.P."/>
            <person name="Sukno S.A."/>
            <person name="Thon M.R."/>
        </authorList>
    </citation>
    <scope>NUCLEOTIDE SEQUENCE</scope>
    <source>
        <strain evidence="2">CBS 112980</strain>
    </source>
</reference>
<dbReference type="RefSeq" id="XP_060366989.1">
    <property type="nucleotide sequence ID" value="XM_060501811.1"/>
</dbReference>
<dbReference type="GeneID" id="85385710"/>
<protein>
    <submittedName>
        <fullName evidence="2">Uncharacterized protein</fullName>
    </submittedName>
</protein>
<dbReference type="PANTHER" id="PTHR35394">
    <property type="entry name" value="DUF3176 DOMAIN-CONTAINING PROTEIN"/>
    <property type="match status" value="1"/>
</dbReference>
<dbReference type="AlphaFoldDB" id="A0AAD8US81"/>
<sequence>MISYDRFEEAGRGPLGSAQLLWRIKHRHWVSLGALVTVVLLGFEPFLQAVVEFYEKEVDSSEVGIVASIGTAKRLDVGKAGFSGDTPLQSIQMPAPYTAVSVEPMFLEYDFGSLSAIWTGFNNLSTPSSQQPAFTCATGTAPGLRTPHSAVCSACNDVSSHLVKSTGIADASDKALTVPWSMQNVRLNKSDKFAYTKFELPTMNLNISNFDDGSGQQVELTAQTTTQPGDTLSFQDTKALIVSFAMMKAKMDAAEGKEKAPEARALECALSFCTNVYRSTVTKGILKEEVLGSYSIRNLDSFSYALSSSHKTTEKISVYNRMSNYTLDFHSVGDMRRTDLQLTLPPDDDVVASMDQNDELWFNISQATAATVSSAFVENFARRSGSLALKQLVYPTFELLEPEQPSVISTLGAFRRNCRPLSRSPPSG</sequence>
<evidence type="ECO:0000313" key="3">
    <source>
        <dbReference type="Proteomes" id="UP001244207"/>
    </source>
</evidence>
<evidence type="ECO:0000256" key="1">
    <source>
        <dbReference type="SAM" id="Phobius"/>
    </source>
</evidence>
<keyword evidence="1" id="KW-0812">Transmembrane</keyword>